<dbReference type="InterPro" id="IPR029045">
    <property type="entry name" value="ClpP/crotonase-like_dom_sf"/>
</dbReference>
<comment type="caution">
    <text evidence="3">The sequence shown here is derived from an EMBL/GenBank/DDBJ whole genome shotgun (WGS) entry which is preliminary data.</text>
</comment>
<gene>
    <name evidence="3" type="ORF">ACFQGU_13840</name>
</gene>
<protein>
    <submittedName>
        <fullName evidence="3">Enoyl-CoA hydratase/isomerase family protein</fullName>
    </submittedName>
</protein>
<evidence type="ECO:0000313" key="3">
    <source>
        <dbReference type="EMBL" id="MFC6238964.1"/>
    </source>
</evidence>
<comment type="similarity">
    <text evidence="1 2">Belongs to the enoyl-CoA hydratase/isomerase family.</text>
</comment>
<keyword evidence="4" id="KW-1185">Reference proteome</keyword>
<organism evidence="3 4">
    <name type="scientific">Longivirga aurantiaca</name>
    <dbReference type="NCBI Taxonomy" id="1837743"/>
    <lineage>
        <taxon>Bacteria</taxon>
        <taxon>Bacillati</taxon>
        <taxon>Actinomycetota</taxon>
        <taxon>Actinomycetes</taxon>
        <taxon>Sporichthyales</taxon>
        <taxon>Sporichthyaceae</taxon>
        <taxon>Longivirga</taxon>
    </lineage>
</organism>
<dbReference type="Proteomes" id="UP001596138">
    <property type="component" value="Unassembled WGS sequence"/>
</dbReference>
<accession>A0ABW1T3B9</accession>
<dbReference type="EMBL" id="JBHSTI010000008">
    <property type="protein sequence ID" value="MFC6238964.1"/>
    <property type="molecule type" value="Genomic_DNA"/>
</dbReference>
<dbReference type="PANTHER" id="PTHR11941:SF54">
    <property type="entry name" value="ENOYL-COA HYDRATASE, MITOCHONDRIAL"/>
    <property type="match status" value="1"/>
</dbReference>
<evidence type="ECO:0000256" key="1">
    <source>
        <dbReference type="ARBA" id="ARBA00005254"/>
    </source>
</evidence>
<reference evidence="4" key="1">
    <citation type="journal article" date="2019" name="Int. J. Syst. Evol. Microbiol.">
        <title>The Global Catalogue of Microorganisms (GCM) 10K type strain sequencing project: providing services to taxonomists for standard genome sequencing and annotation.</title>
        <authorList>
            <consortium name="The Broad Institute Genomics Platform"/>
            <consortium name="The Broad Institute Genome Sequencing Center for Infectious Disease"/>
            <person name="Wu L."/>
            <person name="Ma J."/>
        </authorList>
    </citation>
    <scope>NUCLEOTIDE SEQUENCE [LARGE SCALE GENOMIC DNA]</scope>
    <source>
        <strain evidence="4">CGMCC 4.7317</strain>
    </source>
</reference>
<dbReference type="Pfam" id="PF00378">
    <property type="entry name" value="ECH_1"/>
    <property type="match status" value="1"/>
</dbReference>
<dbReference type="InterPro" id="IPR001753">
    <property type="entry name" value="Enoyl-CoA_hydra/iso"/>
</dbReference>
<dbReference type="CDD" id="cd06558">
    <property type="entry name" value="crotonase-like"/>
    <property type="match status" value="1"/>
</dbReference>
<evidence type="ECO:0000313" key="4">
    <source>
        <dbReference type="Proteomes" id="UP001596138"/>
    </source>
</evidence>
<dbReference type="PROSITE" id="PS00166">
    <property type="entry name" value="ENOYL_COA_HYDRATASE"/>
    <property type="match status" value="1"/>
</dbReference>
<sequence>MTPHDAEPIWTDLATLRCTLAPDPVPTDGGGSTRILVVRLDNPAGDLVDTAVFAELDVLGRRLATSTAIGGVVITGREPGIFAPHFRLGEIAEGAEALGRPVPYGLARLAFTGVAALSRSRRVRDALLASPAAGIAELARTHAALDRLGTLPQVVVAAIDGDALAGGCELALACDLRVMARGEGRIGLVEITAAIPPGAGGTQRLARAVGHAQARSMMLRATTYDADEARAAGLVDEVTAPDDVLATAIAVATEVARRSPDAVAAVKRSLAGGRAWRSGVADEAASFVSTASRTRAIARLKDFAALSDQRGTRTPWRNRTWIS</sequence>
<dbReference type="InterPro" id="IPR018376">
    <property type="entry name" value="Enoyl-CoA_hyd/isom_CS"/>
</dbReference>
<proteinExistence type="inferred from homology"/>
<dbReference type="SUPFAM" id="SSF52096">
    <property type="entry name" value="ClpP/crotonase"/>
    <property type="match status" value="1"/>
</dbReference>
<dbReference type="PANTHER" id="PTHR11941">
    <property type="entry name" value="ENOYL-COA HYDRATASE-RELATED"/>
    <property type="match status" value="1"/>
</dbReference>
<dbReference type="Gene3D" id="3.90.226.10">
    <property type="entry name" value="2-enoyl-CoA Hydratase, Chain A, domain 1"/>
    <property type="match status" value="1"/>
</dbReference>
<name>A0ABW1T3B9_9ACTN</name>
<dbReference type="RefSeq" id="WP_386767624.1">
    <property type="nucleotide sequence ID" value="NZ_JBHSTI010000008.1"/>
</dbReference>
<evidence type="ECO:0000256" key="2">
    <source>
        <dbReference type="RuleBase" id="RU003707"/>
    </source>
</evidence>